<dbReference type="PROSITE" id="PS50222">
    <property type="entry name" value="EF_HAND_2"/>
    <property type="match status" value="1"/>
</dbReference>
<evidence type="ECO:0000313" key="2">
    <source>
        <dbReference type="EMBL" id="CAF1400959.1"/>
    </source>
</evidence>
<accession>A0A815KW87</accession>
<organism evidence="2 4">
    <name type="scientific">Adineta steineri</name>
    <dbReference type="NCBI Taxonomy" id="433720"/>
    <lineage>
        <taxon>Eukaryota</taxon>
        <taxon>Metazoa</taxon>
        <taxon>Spiralia</taxon>
        <taxon>Gnathifera</taxon>
        <taxon>Rotifera</taxon>
        <taxon>Eurotatoria</taxon>
        <taxon>Bdelloidea</taxon>
        <taxon>Adinetida</taxon>
        <taxon>Adinetidae</taxon>
        <taxon>Adineta</taxon>
    </lineage>
</organism>
<reference evidence="2" key="1">
    <citation type="submission" date="2021-02" db="EMBL/GenBank/DDBJ databases">
        <authorList>
            <person name="Nowell W R."/>
        </authorList>
    </citation>
    <scope>NUCLEOTIDE SEQUENCE</scope>
</reference>
<gene>
    <name evidence="2" type="ORF">IZO911_LOCUS39490</name>
    <name evidence="3" type="ORF">KXQ929_LOCUS2681</name>
</gene>
<comment type="caution">
    <text evidence="2">The sequence shown here is derived from an EMBL/GenBank/DDBJ whole genome shotgun (WGS) entry which is preliminary data.</text>
</comment>
<dbReference type="InterPro" id="IPR011992">
    <property type="entry name" value="EF-hand-dom_pair"/>
</dbReference>
<dbReference type="AlphaFoldDB" id="A0A815KW87"/>
<dbReference type="SUPFAM" id="SSF47473">
    <property type="entry name" value="EF-hand"/>
    <property type="match status" value="1"/>
</dbReference>
<sequence>MVDNVELKNQVLKNVSEEIKNVFGMAKTLNKDKNSDQSSHMTRAHLLGMKVNELDGKYIGPHDTSCEPQLEMFSDEGEIDKSTENKDTVFAAQPTTATLNWTLLNNLIKQENELTRKIIEMIKFNTNLSKAETTEWHNNLLRNCKNVFRVFDRNNSGTIKIREFMLAIGLIQLKDPYLRFSIAFDLYDHNCTDTSNNIF</sequence>
<dbReference type="GO" id="GO:0005509">
    <property type="term" value="F:calcium ion binding"/>
    <property type="evidence" value="ECO:0007669"/>
    <property type="project" value="InterPro"/>
</dbReference>
<dbReference type="Gene3D" id="1.10.238.10">
    <property type="entry name" value="EF-hand"/>
    <property type="match status" value="1"/>
</dbReference>
<dbReference type="EMBL" id="CAJOBB010000082">
    <property type="protein sequence ID" value="CAF3551689.1"/>
    <property type="molecule type" value="Genomic_DNA"/>
</dbReference>
<evidence type="ECO:0000259" key="1">
    <source>
        <dbReference type="PROSITE" id="PS50222"/>
    </source>
</evidence>
<dbReference type="EMBL" id="CAJNOE010001209">
    <property type="protein sequence ID" value="CAF1400959.1"/>
    <property type="molecule type" value="Genomic_DNA"/>
</dbReference>
<dbReference type="Proteomes" id="UP000663860">
    <property type="component" value="Unassembled WGS sequence"/>
</dbReference>
<feature type="domain" description="EF-hand" evidence="1">
    <location>
        <begin position="139"/>
        <end position="174"/>
    </location>
</feature>
<dbReference type="InterPro" id="IPR002048">
    <property type="entry name" value="EF_hand_dom"/>
</dbReference>
<evidence type="ECO:0000313" key="3">
    <source>
        <dbReference type="EMBL" id="CAF3551689.1"/>
    </source>
</evidence>
<protein>
    <recommendedName>
        <fullName evidence="1">EF-hand domain-containing protein</fullName>
    </recommendedName>
</protein>
<proteinExistence type="predicted"/>
<dbReference type="Proteomes" id="UP000663868">
    <property type="component" value="Unassembled WGS sequence"/>
</dbReference>
<name>A0A815KW87_9BILA</name>
<evidence type="ECO:0000313" key="4">
    <source>
        <dbReference type="Proteomes" id="UP000663860"/>
    </source>
</evidence>